<dbReference type="InterPro" id="IPR013653">
    <property type="entry name" value="GCN5-like_dom"/>
</dbReference>
<proteinExistence type="predicted"/>
<dbReference type="EMBL" id="QWDE01000005">
    <property type="protein sequence ID" value="RFZ81361.1"/>
    <property type="molecule type" value="Genomic_DNA"/>
</dbReference>
<evidence type="ECO:0000313" key="3">
    <source>
        <dbReference type="Proteomes" id="UP000260823"/>
    </source>
</evidence>
<dbReference type="GO" id="GO:0016747">
    <property type="term" value="F:acyltransferase activity, transferring groups other than amino-acyl groups"/>
    <property type="evidence" value="ECO:0007669"/>
    <property type="project" value="InterPro"/>
</dbReference>
<name>A0A3E2NK91_9SPHI</name>
<dbReference type="InterPro" id="IPR000182">
    <property type="entry name" value="GNAT_dom"/>
</dbReference>
<dbReference type="Pfam" id="PF08445">
    <property type="entry name" value="FR47"/>
    <property type="match status" value="1"/>
</dbReference>
<sequence length="227" mass="25577">MAHVLDNPTWNALISNNRHLGGGNDHVKYFDADVSPFVALRENTEENFRELYNVIPAERSVLFMTAGTTTIPDFWKAIATIPGYQMVHTGGTPEPNNLVAVKDLTAEHIPQMLALTKLTNPGPFAQRTIEFGHYKGVFSEEKLVAMTGQRMHAGNYMEVSAVCTHPDHLGKGYARQLLLHHIIRIKAEGGTPYLHVRDDNARAIKVYEDMGFVTRIPVTFYFMRKRV</sequence>
<dbReference type="OrthoDB" id="9797456at2"/>
<keyword evidence="2" id="KW-0808">Transferase</keyword>
<evidence type="ECO:0000313" key="2">
    <source>
        <dbReference type="EMBL" id="RFZ81361.1"/>
    </source>
</evidence>
<organism evidence="2 3">
    <name type="scientific">Mucilaginibacter terrenus</name>
    <dbReference type="NCBI Taxonomy" id="2482727"/>
    <lineage>
        <taxon>Bacteria</taxon>
        <taxon>Pseudomonadati</taxon>
        <taxon>Bacteroidota</taxon>
        <taxon>Sphingobacteriia</taxon>
        <taxon>Sphingobacteriales</taxon>
        <taxon>Sphingobacteriaceae</taxon>
        <taxon>Mucilaginibacter</taxon>
    </lineage>
</organism>
<keyword evidence="3" id="KW-1185">Reference proteome</keyword>
<dbReference type="PROSITE" id="PS51186">
    <property type="entry name" value="GNAT"/>
    <property type="match status" value="1"/>
</dbReference>
<protein>
    <submittedName>
        <fullName evidence="2">GNAT family N-acetyltransferase</fullName>
    </submittedName>
</protein>
<reference evidence="2 3" key="1">
    <citation type="submission" date="2018-08" db="EMBL/GenBank/DDBJ databases">
        <title>Mucilaginibacter terrae sp. nov., isolated from manganese diggings.</title>
        <authorList>
            <person name="Huang Y."/>
            <person name="Zhou Z."/>
        </authorList>
    </citation>
    <scope>NUCLEOTIDE SEQUENCE [LARGE SCALE GENOMIC DNA]</scope>
    <source>
        <strain evidence="2 3">ZH6</strain>
    </source>
</reference>
<dbReference type="AlphaFoldDB" id="A0A3E2NK91"/>
<dbReference type="Proteomes" id="UP000260823">
    <property type="component" value="Unassembled WGS sequence"/>
</dbReference>
<dbReference type="SUPFAM" id="SSF55729">
    <property type="entry name" value="Acyl-CoA N-acyltransferases (Nat)"/>
    <property type="match status" value="1"/>
</dbReference>
<dbReference type="InterPro" id="IPR016181">
    <property type="entry name" value="Acyl_CoA_acyltransferase"/>
</dbReference>
<evidence type="ECO:0000259" key="1">
    <source>
        <dbReference type="PROSITE" id="PS51186"/>
    </source>
</evidence>
<dbReference type="RefSeq" id="WP_117384728.1">
    <property type="nucleotide sequence ID" value="NZ_QWDE01000005.1"/>
</dbReference>
<gene>
    <name evidence="2" type="ORF">DYU05_18940</name>
</gene>
<dbReference type="CDD" id="cd04301">
    <property type="entry name" value="NAT_SF"/>
    <property type="match status" value="1"/>
</dbReference>
<feature type="domain" description="N-acetyltransferase" evidence="1">
    <location>
        <begin position="99"/>
        <end position="227"/>
    </location>
</feature>
<dbReference type="Gene3D" id="3.40.630.30">
    <property type="match status" value="1"/>
</dbReference>
<accession>A0A3E2NK91</accession>
<comment type="caution">
    <text evidence="2">The sequence shown here is derived from an EMBL/GenBank/DDBJ whole genome shotgun (WGS) entry which is preliminary data.</text>
</comment>